<accession>A0A6G1IWJ5</accession>
<feature type="region of interest" description="Disordered" evidence="1">
    <location>
        <begin position="43"/>
        <end position="74"/>
    </location>
</feature>
<gene>
    <name evidence="2" type="ORF">K458DRAFT_432844</name>
</gene>
<dbReference type="Proteomes" id="UP000799291">
    <property type="component" value="Unassembled WGS sequence"/>
</dbReference>
<evidence type="ECO:0000313" key="2">
    <source>
        <dbReference type="EMBL" id="KAF2682333.1"/>
    </source>
</evidence>
<dbReference type="AlphaFoldDB" id="A0A6G1IWJ5"/>
<evidence type="ECO:0000256" key="1">
    <source>
        <dbReference type="SAM" id="MobiDB-lite"/>
    </source>
</evidence>
<reference evidence="2" key="1">
    <citation type="journal article" date="2020" name="Stud. Mycol.">
        <title>101 Dothideomycetes genomes: a test case for predicting lifestyles and emergence of pathogens.</title>
        <authorList>
            <person name="Haridas S."/>
            <person name="Albert R."/>
            <person name="Binder M."/>
            <person name="Bloem J."/>
            <person name="Labutti K."/>
            <person name="Salamov A."/>
            <person name="Andreopoulos B."/>
            <person name="Baker S."/>
            <person name="Barry K."/>
            <person name="Bills G."/>
            <person name="Bluhm B."/>
            <person name="Cannon C."/>
            <person name="Castanera R."/>
            <person name="Culley D."/>
            <person name="Daum C."/>
            <person name="Ezra D."/>
            <person name="Gonzalez J."/>
            <person name="Henrissat B."/>
            <person name="Kuo A."/>
            <person name="Liang C."/>
            <person name="Lipzen A."/>
            <person name="Lutzoni F."/>
            <person name="Magnuson J."/>
            <person name="Mondo S."/>
            <person name="Nolan M."/>
            <person name="Ohm R."/>
            <person name="Pangilinan J."/>
            <person name="Park H.-J."/>
            <person name="Ramirez L."/>
            <person name="Alfaro M."/>
            <person name="Sun H."/>
            <person name="Tritt A."/>
            <person name="Yoshinaga Y."/>
            <person name="Zwiers L.-H."/>
            <person name="Turgeon B."/>
            <person name="Goodwin S."/>
            <person name="Spatafora J."/>
            <person name="Crous P."/>
            <person name="Grigoriev I."/>
        </authorList>
    </citation>
    <scope>NUCLEOTIDE SEQUENCE</scope>
    <source>
        <strain evidence="2">CBS 122367</strain>
    </source>
</reference>
<keyword evidence="3" id="KW-1185">Reference proteome</keyword>
<sequence>MADILASGCDWARAEIYWLPRAAPWPGRPHALLLRPKHEQMDLRRQANPNRRDASQSHGHAKQSHRQDKMRRSGVLITSSSRLEGVSIPMVPWLQIMSLAQHMVPTPRRTPACLIWSHLNINMLCSHMDSNTVPATRFMLCALSSSRFARALPPAPAALARPPRSVARLSKHDGPIHAVVAAETLTVLHMARGRGIRRRQPRLRVLS</sequence>
<dbReference type="EMBL" id="MU005587">
    <property type="protein sequence ID" value="KAF2682333.1"/>
    <property type="molecule type" value="Genomic_DNA"/>
</dbReference>
<organism evidence="2 3">
    <name type="scientific">Lentithecium fluviatile CBS 122367</name>
    <dbReference type="NCBI Taxonomy" id="1168545"/>
    <lineage>
        <taxon>Eukaryota</taxon>
        <taxon>Fungi</taxon>
        <taxon>Dikarya</taxon>
        <taxon>Ascomycota</taxon>
        <taxon>Pezizomycotina</taxon>
        <taxon>Dothideomycetes</taxon>
        <taxon>Pleosporomycetidae</taxon>
        <taxon>Pleosporales</taxon>
        <taxon>Massarineae</taxon>
        <taxon>Lentitheciaceae</taxon>
        <taxon>Lentithecium</taxon>
    </lineage>
</organism>
<feature type="compositionally biased region" description="Basic and acidic residues" evidence="1">
    <location>
        <begin position="43"/>
        <end position="55"/>
    </location>
</feature>
<evidence type="ECO:0000313" key="3">
    <source>
        <dbReference type="Proteomes" id="UP000799291"/>
    </source>
</evidence>
<protein>
    <submittedName>
        <fullName evidence="2">Uncharacterized protein</fullName>
    </submittedName>
</protein>
<name>A0A6G1IWJ5_9PLEO</name>
<proteinExistence type="predicted"/>